<dbReference type="RefSeq" id="WP_073596911.1">
    <property type="nucleotide sequence ID" value="NZ_MRCE01000050.1"/>
</dbReference>
<protein>
    <submittedName>
        <fullName evidence="1">Uncharacterized protein</fullName>
    </submittedName>
</protein>
<gene>
    <name evidence="1" type="ORF">NIES2119_28695</name>
</gene>
<sequence>MSDRGIYGNEYFAENWVEPEYISLDKEQCLAAETRAKHLAELEKTTKKGLKALAKGDASEARMDVYTSAYNLERAKQQTMLVEGREKAGKRINELAGRHAKSRHGLRQSNSQAKQVVGQYTGSFLSEFRFFNN</sequence>
<proteinExistence type="predicted"/>
<evidence type="ECO:0000313" key="1">
    <source>
        <dbReference type="EMBL" id="OKH31457.1"/>
    </source>
</evidence>
<dbReference type="AlphaFoldDB" id="A0A1U7I5B9"/>
<name>A0A1U7I5B9_9CYAN</name>
<dbReference type="STRING" id="454136.NIES2119_28695"/>
<evidence type="ECO:0000313" key="2">
    <source>
        <dbReference type="Proteomes" id="UP000185860"/>
    </source>
</evidence>
<dbReference type="EMBL" id="MRCE01000050">
    <property type="protein sequence ID" value="OKH31457.1"/>
    <property type="molecule type" value="Genomic_DNA"/>
</dbReference>
<dbReference type="Proteomes" id="UP000185860">
    <property type="component" value="Unassembled WGS sequence"/>
</dbReference>
<accession>A0A1U7I5B9</accession>
<organism evidence="1 2">
    <name type="scientific">[Phormidium ambiguum] IAM M-71</name>
    <dbReference type="NCBI Taxonomy" id="454136"/>
    <lineage>
        <taxon>Bacteria</taxon>
        <taxon>Bacillati</taxon>
        <taxon>Cyanobacteriota</taxon>
        <taxon>Cyanophyceae</taxon>
        <taxon>Oscillatoriophycideae</taxon>
        <taxon>Aerosakkonematales</taxon>
        <taxon>Aerosakkonemataceae</taxon>
        <taxon>Floridanema</taxon>
    </lineage>
</organism>
<comment type="caution">
    <text evidence="1">The sequence shown here is derived from an EMBL/GenBank/DDBJ whole genome shotgun (WGS) entry which is preliminary data.</text>
</comment>
<reference evidence="1 2" key="1">
    <citation type="submission" date="2016-11" db="EMBL/GenBank/DDBJ databases">
        <title>Draft Genome Sequences of Nine Cyanobacterial Strains from Diverse Habitats.</title>
        <authorList>
            <person name="Zhu T."/>
            <person name="Hou S."/>
            <person name="Lu X."/>
            <person name="Hess W.R."/>
        </authorList>
    </citation>
    <scope>NUCLEOTIDE SEQUENCE [LARGE SCALE GENOMIC DNA]</scope>
    <source>
        <strain evidence="1 2">IAM M-71</strain>
    </source>
</reference>